<feature type="compositionally biased region" description="Basic and acidic residues" evidence="3">
    <location>
        <begin position="116"/>
        <end position="131"/>
    </location>
</feature>
<keyword evidence="1" id="KW-0433">Leucine-rich repeat</keyword>
<dbReference type="EMBL" id="CCKQ01003024">
    <property type="protein sequence ID" value="CDW74132.1"/>
    <property type="molecule type" value="Genomic_DNA"/>
</dbReference>
<name>A0A077ZY26_STYLE</name>
<evidence type="ECO:0000313" key="4">
    <source>
        <dbReference type="EMBL" id="CDW74132.1"/>
    </source>
</evidence>
<dbReference type="PANTHER" id="PTHR18849">
    <property type="entry name" value="LEUCINE RICH REPEAT PROTEIN"/>
    <property type="match status" value="1"/>
</dbReference>
<accession>A0A077ZY26</accession>
<feature type="region of interest" description="Disordered" evidence="3">
    <location>
        <begin position="147"/>
        <end position="174"/>
    </location>
</feature>
<proteinExistence type="predicted"/>
<dbReference type="InterPro" id="IPR001611">
    <property type="entry name" value="Leu-rich_rpt"/>
</dbReference>
<dbReference type="Proteomes" id="UP000039865">
    <property type="component" value="Unassembled WGS sequence"/>
</dbReference>
<feature type="region of interest" description="Disordered" evidence="3">
    <location>
        <begin position="110"/>
        <end position="135"/>
    </location>
</feature>
<dbReference type="AlphaFoldDB" id="A0A077ZY26"/>
<dbReference type="SUPFAM" id="SSF54001">
    <property type="entry name" value="Cysteine proteinases"/>
    <property type="match status" value="1"/>
</dbReference>
<sequence>MPNLEICSLSLNKIQSLKDFSTCKKLAELYLRKNLIQELLEVKCLNQCPQLKVLWLQDNPIAEHPLYRQYIIKLLPNLLKLDSAAVTPEEKQQVAQTNFTDLDIINNNPIQSQKSKHVDDQAYHQKQERPRSVNPLIKSKADFINPSQQMQQPQQQQQQMNIQSQNQSNLQSQPNHRNENILCAVLALLKELDENGLELVKRDVEKKIQLKKMDSVEKLESTLKSQQLLPGDLILIRTPSSIYEAFRRLGESYYDHIAVVLDDQLSLHISYPRTKVVPTILFTHKKKQPLIIRPNYKSDQQREQFLQTIQKMSMGKQYDYYRIIQVLISQSLFETKKYEDNSTNKIICSHQIYLALSQTMKTINDQVSRSNDYEVHKLGTFTLSDFIKLAQKNPKDFDCFSLYSLDELKENSDTNLNFEGVEITLNEDKQIGKIESVMKLIGMTKLKDLIERYEVLQVVSLKSLHLAQKLVMMRKQIVLAITVLKMIQIIVNSYRDYQQTNKNLQKDKSSLKKILEILSLLTQILVVMQDSKETLSTKILKPLTKLILVTYTGGKEDFKLKTLKIANFVLTLQEKIKSTFKL</sequence>
<organism evidence="4 5">
    <name type="scientific">Stylonychia lemnae</name>
    <name type="common">Ciliate</name>
    <dbReference type="NCBI Taxonomy" id="5949"/>
    <lineage>
        <taxon>Eukaryota</taxon>
        <taxon>Sar</taxon>
        <taxon>Alveolata</taxon>
        <taxon>Ciliophora</taxon>
        <taxon>Intramacronucleata</taxon>
        <taxon>Spirotrichea</taxon>
        <taxon>Stichotrichia</taxon>
        <taxon>Sporadotrichida</taxon>
        <taxon>Oxytrichidae</taxon>
        <taxon>Stylonychinae</taxon>
        <taxon>Stylonychia</taxon>
    </lineage>
</organism>
<dbReference type="Gene3D" id="3.90.1720.10">
    <property type="entry name" value="endopeptidase domain like (from Nostoc punctiforme)"/>
    <property type="match status" value="1"/>
</dbReference>
<dbReference type="PANTHER" id="PTHR18849:SF0">
    <property type="entry name" value="CILIA- AND FLAGELLA-ASSOCIATED PROTEIN 410-RELATED"/>
    <property type="match status" value="1"/>
</dbReference>
<dbReference type="Gene3D" id="3.80.10.10">
    <property type="entry name" value="Ribonuclease Inhibitor"/>
    <property type="match status" value="1"/>
</dbReference>
<dbReference type="Pfam" id="PF14580">
    <property type="entry name" value="LRR_9"/>
    <property type="match status" value="1"/>
</dbReference>
<keyword evidence="2" id="KW-0677">Repeat</keyword>
<dbReference type="InParanoid" id="A0A077ZY26"/>
<dbReference type="SUPFAM" id="SSF52058">
    <property type="entry name" value="L domain-like"/>
    <property type="match status" value="1"/>
</dbReference>
<keyword evidence="5" id="KW-1185">Reference proteome</keyword>
<reference evidence="4 5" key="1">
    <citation type="submission" date="2014-06" db="EMBL/GenBank/DDBJ databases">
        <authorList>
            <person name="Swart Estienne"/>
        </authorList>
    </citation>
    <scope>NUCLEOTIDE SEQUENCE [LARGE SCALE GENOMIC DNA]</scope>
    <source>
        <strain evidence="4 5">130c</strain>
    </source>
</reference>
<gene>
    <name evidence="4" type="primary">Contig5665.g6070</name>
    <name evidence="4" type="ORF">STYLEM_3126</name>
</gene>
<evidence type="ECO:0000256" key="2">
    <source>
        <dbReference type="ARBA" id="ARBA00022737"/>
    </source>
</evidence>
<evidence type="ECO:0000256" key="1">
    <source>
        <dbReference type="ARBA" id="ARBA00022614"/>
    </source>
</evidence>
<dbReference type="PROSITE" id="PS51450">
    <property type="entry name" value="LRR"/>
    <property type="match status" value="1"/>
</dbReference>
<dbReference type="InterPro" id="IPR038765">
    <property type="entry name" value="Papain-like_cys_pep_sf"/>
</dbReference>
<evidence type="ECO:0000256" key="3">
    <source>
        <dbReference type="SAM" id="MobiDB-lite"/>
    </source>
</evidence>
<dbReference type="OrthoDB" id="1517790at2759"/>
<dbReference type="InterPro" id="IPR032675">
    <property type="entry name" value="LRR_dom_sf"/>
</dbReference>
<protein>
    <submittedName>
        <fullName evidence="4">Leucine rich repeat family protein</fullName>
    </submittedName>
</protein>
<evidence type="ECO:0000313" key="5">
    <source>
        <dbReference type="Proteomes" id="UP000039865"/>
    </source>
</evidence>